<keyword evidence="2" id="KW-1133">Transmembrane helix</keyword>
<organism evidence="4 5">
    <name type="scientific">Bemisia tabaci</name>
    <name type="common">Sweetpotato whitefly</name>
    <name type="synonym">Aleurodes tabaci</name>
    <dbReference type="NCBI Taxonomy" id="7038"/>
    <lineage>
        <taxon>Eukaryota</taxon>
        <taxon>Metazoa</taxon>
        <taxon>Ecdysozoa</taxon>
        <taxon>Arthropoda</taxon>
        <taxon>Hexapoda</taxon>
        <taxon>Insecta</taxon>
        <taxon>Pterygota</taxon>
        <taxon>Neoptera</taxon>
        <taxon>Paraneoptera</taxon>
        <taxon>Hemiptera</taxon>
        <taxon>Sternorrhyncha</taxon>
        <taxon>Aleyrodoidea</taxon>
        <taxon>Aleyrodidae</taxon>
        <taxon>Aleyrodinae</taxon>
        <taxon>Bemisia</taxon>
    </lineage>
</organism>
<dbReference type="Pfam" id="PF10545">
    <property type="entry name" value="MADF_DNA_bdg"/>
    <property type="match status" value="1"/>
</dbReference>
<name>A0A9P0AP57_BEMTA</name>
<gene>
    <name evidence="4" type="ORF">BEMITA_LOCUS14183</name>
</gene>
<feature type="region of interest" description="Disordered" evidence="1">
    <location>
        <begin position="100"/>
        <end position="127"/>
    </location>
</feature>
<dbReference type="PROSITE" id="PS51257">
    <property type="entry name" value="PROKAR_LIPOPROTEIN"/>
    <property type="match status" value="1"/>
</dbReference>
<sequence length="343" mass="38241">MTPARTQFFAGHGGFGCQLVSIGKAIAGLCPDCGVEDNPGHRLDNCPHFAIERAEAQQAGLDRSRHLALDLGTVPDAIWVRWSKDGTEEIKDMEARLVALETSSSSSEDSDPDAPDSPPMPANRPRRACANGTAYRDIDSSPLVVTTHEKYCTLSSARKREFSKKLMKMSDNFKPILTMAENEFFNSVEEEILITEVQRHSLLYDANHKNYKMNIRREAAWRLIAEKTSKPIVFIVVIDVFMFLFPSIFFLGYLAFGAVGAGRGVPYGRVEKTPETIEEASGLKRLFIIGSCVIGIQMEQSDLDFLPGGFGAYERGKRRLKHEPSNYGSNGDVAYVRNLRFDY</sequence>
<keyword evidence="2" id="KW-0812">Transmembrane</keyword>
<evidence type="ECO:0000313" key="4">
    <source>
        <dbReference type="EMBL" id="CAH0396075.1"/>
    </source>
</evidence>
<proteinExistence type="predicted"/>
<feature type="transmembrane region" description="Helical" evidence="2">
    <location>
        <begin position="232"/>
        <end position="256"/>
    </location>
</feature>
<dbReference type="EMBL" id="OU963870">
    <property type="protein sequence ID" value="CAH0396075.1"/>
    <property type="molecule type" value="Genomic_DNA"/>
</dbReference>
<evidence type="ECO:0000259" key="3">
    <source>
        <dbReference type="Pfam" id="PF10545"/>
    </source>
</evidence>
<keyword evidence="2" id="KW-0472">Membrane</keyword>
<accession>A0A9P0AP57</accession>
<evidence type="ECO:0000313" key="5">
    <source>
        <dbReference type="Proteomes" id="UP001152759"/>
    </source>
</evidence>
<evidence type="ECO:0000256" key="1">
    <source>
        <dbReference type="SAM" id="MobiDB-lite"/>
    </source>
</evidence>
<dbReference type="Proteomes" id="UP001152759">
    <property type="component" value="Chromosome 9"/>
</dbReference>
<evidence type="ECO:0000256" key="2">
    <source>
        <dbReference type="SAM" id="Phobius"/>
    </source>
</evidence>
<reference evidence="4" key="1">
    <citation type="submission" date="2021-12" db="EMBL/GenBank/DDBJ databases">
        <authorList>
            <person name="King R."/>
        </authorList>
    </citation>
    <scope>NUCLEOTIDE SEQUENCE</scope>
</reference>
<protein>
    <recommendedName>
        <fullName evidence="3">MADF domain-containing protein</fullName>
    </recommendedName>
</protein>
<keyword evidence="5" id="KW-1185">Reference proteome</keyword>
<dbReference type="InterPro" id="IPR006578">
    <property type="entry name" value="MADF-dom"/>
</dbReference>
<feature type="domain" description="MADF" evidence="3">
    <location>
        <begin position="193"/>
        <end position="229"/>
    </location>
</feature>
<dbReference type="AlphaFoldDB" id="A0A9P0AP57"/>